<reference evidence="1 2" key="1">
    <citation type="journal article" date="2018" name="BMC Genomics">
        <title>Comparative genome analyses reveal sequence features reflecting distinct modes of host-adaptation between dicot and monocot powdery mildew.</title>
        <authorList>
            <person name="Wu Y."/>
            <person name="Ma X."/>
            <person name="Pan Z."/>
            <person name="Kale S.D."/>
            <person name="Song Y."/>
            <person name="King H."/>
            <person name="Zhang Q."/>
            <person name="Presley C."/>
            <person name="Deng X."/>
            <person name="Wei C.I."/>
            <person name="Xiao S."/>
        </authorList>
    </citation>
    <scope>NUCLEOTIDE SEQUENCE [LARGE SCALE GENOMIC DNA]</scope>
    <source>
        <strain evidence="1">UMSG2</strain>
    </source>
</reference>
<dbReference type="EMBL" id="MCFK01004594">
    <property type="protein sequence ID" value="RKF60989.1"/>
    <property type="molecule type" value="Genomic_DNA"/>
</dbReference>
<name>A0A420HUE1_9PEZI</name>
<accession>A0A420HUE1</accession>
<evidence type="ECO:0000313" key="2">
    <source>
        <dbReference type="Proteomes" id="UP000286134"/>
    </source>
</evidence>
<evidence type="ECO:0000313" key="1">
    <source>
        <dbReference type="EMBL" id="RKF60989.1"/>
    </source>
</evidence>
<protein>
    <submittedName>
        <fullName evidence="1">Uncharacterized protein</fullName>
    </submittedName>
</protein>
<dbReference type="AlphaFoldDB" id="A0A420HUE1"/>
<sequence>MTIIIGSIDPIHRSKNFRAALATRGAANLWKEVVKFSGSSDGILNTANNFYALFAEKQRILLGTNRPITDDDILERILMSLHKIPAEKVNWHGA</sequence>
<dbReference type="OrthoDB" id="10544929at2759"/>
<organism evidence="1 2">
    <name type="scientific">Erysiphe neolycopersici</name>
    <dbReference type="NCBI Taxonomy" id="212602"/>
    <lineage>
        <taxon>Eukaryota</taxon>
        <taxon>Fungi</taxon>
        <taxon>Dikarya</taxon>
        <taxon>Ascomycota</taxon>
        <taxon>Pezizomycotina</taxon>
        <taxon>Leotiomycetes</taxon>
        <taxon>Erysiphales</taxon>
        <taxon>Erysiphaceae</taxon>
        <taxon>Erysiphe</taxon>
    </lineage>
</organism>
<proteinExistence type="predicted"/>
<comment type="caution">
    <text evidence="1">The sequence shown here is derived from an EMBL/GenBank/DDBJ whole genome shotgun (WGS) entry which is preliminary data.</text>
</comment>
<gene>
    <name evidence="1" type="ORF">OnM2_045075</name>
</gene>
<dbReference type="Proteomes" id="UP000286134">
    <property type="component" value="Unassembled WGS sequence"/>
</dbReference>
<keyword evidence="2" id="KW-1185">Reference proteome</keyword>